<dbReference type="SUPFAM" id="SSF50104">
    <property type="entry name" value="Translation proteins SH3-like domain"/>
    <property type="match status" value="1"/>
</dbReference>
<dbReference type="InterPro" id="IPR041988">
    <property type="entry name" value="Ribosomal_uL24_KOW"/>
</dbReference>
<evidence type="ECO:0000256" key="4">
    <source>
        <dbReference type="ARBA" id="ARBA00023274"/>
    </source>
</evidence>
<dbReference type="HAMAP" id="MF_01326_B">
    <property type="entry name" value="Ribosomal_uL24_B"/>
    <property type="match status" value="1"/>
</dbReference>
<evidence type="ECO:0000256" key="7">
    <source>
        <dbReference type="RuleBase" id="RU003477"/>
    </source>
</evidence>
<dbReference type="GeneID" id="29074245"/>
<dbReference type="GO" id="GO:0006412">
    <property type="term" value="P:translation"/>
    <property type="evidence" value="ECO:0007669"/>
    <property type="project" value="InterPro"/>
</dbReference>
<evidence type="ECO:0000256" key="2">
    <source>
        <dbReference type="ARBA" id="ARBA00010618"/>
    </source>
</evidence>
<accession>A0A1C9CFS1</accession>
<feature type="domain" description="KOW" evidence="8">
    <location>
        <begin position="10"/>
        <end position="37"/>
    </location>
</feature>
<dbReference type="GO" id="GO:1990904">
    <property type="term" value="C:ribonucleoprotein complex"/>
    <property type="evidence" value="ECO:0007669"/>
    <property type="project" value="UniProtKB-KW"/>
</dbReference>
<dbReference type="InterPro" id="IPR005824">
    <property type="entry name" value="KOW"/>
</dbReference>
<dbReference type="NCBIfam" id="TIGR01079">
    <property type="entry name" value="rplX_bact"/>
    <property type="match status" value="1"/>
</dbReference>
<dbReference type="CDD" id="cd06089">
    <property type="entry name" value="KOW_RPL26"/>
    <property type="match status" value="1"/>
</dbReference>
<sequence length="115" mass="13177">MKKTKRYKIHVTKGDFVQVITGDEKGKVGKVVKVLPRVSKVIVENINIKIKHIKPNDKVDTGKIIKLEKPIHSSNVMLHSQETQTASRYGYQITNSTNTKNSKQRFFKKTKEIIT</sequence>
<dbReference type="InterPro" id="IPR057264">
    <property type="entry name" value="Ribosomal_uL24_C"/>
</dbReference>
<dbReference type="SMART" id="SM00739">
    <property type="entry name" value="KOW"/>
    <property type="match status" value="1"/>
</dbReference>
<organism evidence="9">
    <name type="scientific">Hildenbrandia rivularis</name>
    <dbReference type="NCBI Taxonomy" id="135206"/>
    <lineage>
        <taxon>Eukaryota</taxon>
        <taxon>Rhodophyta</taxon>
        <taxon>Florideophyceae</taxon>
        <taxon>Hildenbrandiophycidae</taxon>
        <taxon>Hildenbrandiales</taxon>
        <taxon>Hildenbrandiaceae</taxon>
        <taxon>Hildenbrandia</taxon>
    </lineage>
</organism>
<dbReference type="InterPro" id="IPR005825">
    <property type="entry name" value="Ribosomal_uL24_CS"/>
</dbReference>
<protein>
    <recommendedName>
        <fullName evidence="5">Large ribosomal subunit protein uL24c</fullName>
    </recommendedName>
    <alternativeName>
        <fullName evidence="6">50S ribosomal protein L24, chloroplastic</fullName>
    </alternativeName>
</protein>
<proteinExistence type="inferred from homology"/>
<geneLocation type="plastid" evidence="9"/>
<gene>
    <name evidence="9" type="primary">rpl24</name>
    <name evidence="9" type="ORF">Hrvl_173</name>
</gene>
<dbReference type="InterPro" id="IPR003256">
    <property type="entry name" value="Ribosomal_uL24"/>
</dbReference>
<reference evidence="9" key="1">
    <citation type="journal article" date="2016" name="BMC Biol.">
        <title>Parallel evolution of highly conserved plastid genome architecture in red seaweeds and seed plants.</title>
        <authorList>
            <person name="Lee J."/>
            <person name="Cho C.H."/>
            <person name="Park S.I."/>
            <person name="Choi J.W."/>
            <person name="Song H.S."/>
            <person name="West J.A."/>
            <person name="Bhattacharya D."/>
            <person name="Yoon H.S."/>
        </authorList>
    </citation>
    <scope>NUCLEOTIDE SEQUENCE</scope>
</reference>
<dbReference type="RefSeq" id="YP_009297689.1">
    <property type="nucleotide sequence ID" value="NC_031177.1"/>
</dbReference>
<keyword evidence="4 7" id="KW-0687">Ribonucleoprotein</keyword>
<evidence type="ECO:0000313" key="9">
    <source>
        <dbReference type="EMBL" id="AOM67233.1"/>
    </source>
</evidence>
<evidence type="ECO:0000256" key="3">
    <source>
        <dbReference type="ARBA" id="ARBA00022980"/>
    </source>
</evidence>
<dbReference type="InterPro" id="IPR014722">
    <property type="entry name" value="Rib_uL2_dom2"/>
</dbReference>
<keyword evidence="3 7" id="KW-0689">Ribosomal protein</keyword>
<dbReference type="EMBL" id="KX284723">
    <property type="protein sequence ID" value="AOM67233.1"/>
    <property type="molecule type" value="Genomic_DNA"/>
</dbReference>
<dbReference type="InterPro" id="IPR008991">
    <property type="entry name" value="Translation_prot_SH3-like_sf"/>
</dbReference>
<evidence type="ECO:0000256" key="1">
    <source>
        <dbReference type="ARBA" id="ARBA00004072"/>
    </source>
</evidence>
<dbReference type="AlphaFoldDB" id="A0A1C9CFS1"/>
<dbReference type="PROSITE" id="PS01108">
    <property type="entry name" value="RIBOSOMAL_L24"/>
    <property type="match status" value="1"/>
</dbReference>
<dbReference type="GO" id="GO:0003735">
    <property type="term" value="F:structural constituent of ribosome"/>
    <property type="evidence" value="ECO:0007669"/>
    <property type="project" value="InterPro"/>
</dbReference>
<dbReference type="Pfam" id="PF17136">
    <property type="entry name" value="ribosomal_L24"/>
    <property type="match status" value="1"/>
</dbReference>
<evidence type="ECO:0000256" key="6">
    <source>
        <dbReference type="ARBA" id="ARBA00035361"/>
    </source>
</evidence>
<dbReference type="PANTHER" id="PTHR12903">
    <property type="entry name" value="MITOCHONDRIAL RIBOSOMAL PROTEIN L24"/>
    <property type="match status" value="1"/>
</dbReference>
<dbReference type="GO" id="GO:0005840">
    <property type="term" value="C:ribosome"/>
    <property type="evidence" value="ECO:0007669"/>
    <property type="project" value="UniProtKB-KW"/>
</dbReference>
<comment type="similarity">
    <text evidence="2 7">Belongs to the universal ribosomal protein uL24 family.</text>
</comment>
<dbReference type="Pfam" id="PF00467">
    <property type="entry name" value="KOW"/>
    <property type="match status" value="1"/>
</dbReference>
<comment type="function">
    <text evidence="1">One of two assembly initiator proteins, it binds directly to the 5'-end of the 23S rRNA, where it nucleates assembly of the 50S subunit.</text>
</comment>
<name>A0A1C9CFS1_9FLOR</name>
<evidence type="ECO:0000256" key="5">
    <source>
        <dbReference type="ARBA" id="ARBA00035282"/>
    </source>
</evidence>
<evidence type="ECO:0000259" key="8">
    <source>
        <dbReference type="SMART" id="SM00739"/>
    </source>
</evidence>
<keyword evidence="9" id="KW-0934">Plastid</keyword>
<dbReference type="GO" id="GO:0003723">
    <property type="term" value="F:RNA binding"/>
    <property type="evidence" value="ECO:0007669"/>
    <property type="project" value="InterPro"/>
</dbReference>
<dbReference type="Gene3D" id="2.30.30.30">
    <property type="match status" value="1"/>
</dbReference>